<evidence type="ECO:0000313" key="2">
    <source>
        <dbReference type="Proteomes" id="UP000265520"/>
    </source>
</evidence>
<dbReference type="AlphaFoldDB" id="A0A392SQX8"/>
<keyword evidence="2" id="KW-1185">Reference proteome</keyword>
<dbReference type="EMBL" id="LXQA010422216">
    <property type="protein sequence ID" value="MCI50807.1"/>
    <property type="molecule type" value="Genomic_DNA"/>
</dbReference>
<evidence type="ECO:0000313" key="1">
    <source>
        <dbReference type="EMBL" id="MCI50807.1"/>
    </source>
</evidence>
<reference evidence="1 2" key="1">
    <citation type="journal article" date="2018" name="Front. Plant Sci.">
        <title>Red Clover (Trifolium pratense) and Zigzag Clover (T. medium) - A Picture of Genomic Similarities and Differences.</title>
        <authorList>
            <person name="Dluhosova J."/>
            <person name="Istvanek J."/>
            <person name="Nedelnik J."/>
            <person name="Repkova J."/>
        </authorList>
    </citation>
    <scope>NUCLEOTIDE SEQUENCE [LARGE SCALE GENOMIC DNA]</scope>
    <source>
        <strain evidence="2">cv. 10/8</strain>
        <tissue evidence="1">Leaf</tissue>
    </source>
</reference>
<protein>
    <submittedName>
        <fullName evidence="1">Uncharacterized protein</fullName>
    </submittedName>
</protein>
<proteinExistence type="predicted"/>
<feature type="non-terminal residue" evidence="1">
    <location>
        <position position="40"/>
    </location>
</feature>
<sequence length="40" mass="4548">MVILAILVFVVLSSVDRPSLDLAFERFWVALDVQQDSLNQ</sequence>
<dbReference type="Proteomes" id="UP000265520">
    <property type="component" value="Unassembled WGS sequence"/>
</dbReference>
<comment type="caution">
    <text evidence="1">The sequence shown here is derived from an EMBL/GenBank/DDBJ whole genome shotgun (WGS) entry which is preliminary data.</text>
</comment>
<name>A0A392SQX8_9FABA</name>
<accession>A0A392SQX8</accession>
<organism evidence="1 2">
    <name type="scientific">Trifolium medium</name>
    <dbReference type="NCBI Taxonomy" id="97028"/>
    <lineage>
        <taxon>Eukaryota</taxon>
        <taxon>Viridiplantae</taxon>
        <taxon>Streptophyta</taxon>
        <taxon>Embryophyta</taxon>
        <taxon>Tracheophyta</taxon>
        <taxon>Spermatophyta</taxon>
        <taxon>Magnoliopsida</taxon>
        <taxon>eudicotyledons</taxon>
        <taxon>Gunneridae</taxon>
        <taxon>Pentapetalae</taxon>
        <taxon>rosids</taxon>
        <taxon>fabids</taxon>
        <taxon>Fabales</taxon>
        <taxon>Fabaceae</taxon>
        <taxon>Papilionoideae</taxon>
        <taxon>50 kb inversion clade</taxon>
        <taxon>NPAAA clade</taxon>
        <taxon>Hologalegina</taxon>
        <taxon>IRL clade</taxon>
        <taxon>Trifolieae</taxon>
        <taxon>Trifolium</taxon>
    </lineage>
</organism>